<evidence type="ECO:0000256" key="1">
    <source>
        <dbReference type="SAM" id="MobiDB-lite"/>
    </source>
</evidence>
<dbReference type="Proteomes" id="UP000000763">
    <property type="component" value="Chromosome 7"/>
</dbReference>
<organism evidence="2 3">
    <name type="scientific">Oryza sativa subsp. japonica</name>
    <name type="common">Rice</name>
    <dbReference type="NCBI Taxonomy" id="39947"/>
    <lineage>
        <taxon>Eukaryota</taxon>
        <taxon>Viridiplantae</taxon>
        <taxon>Streptophyta</taxon>
        <taxon>Embryophyta</taxon>
        <taxon>Tracheophyta</taxon>
        <taxon>Spermatophyta</taxon>
        <taxon>Magnoliopsida</taxon>
        <taxon>Liliopsida</taxon>
        <taxon>Poales</taxon>
        <taxon>Poaceae</taxon>
        <taxon>BOP clade</taxon>
        <taxon>Oryzoideae</taxon>
        <taxon>Oryzeae</taxon>
        <taxon>Oryzinae</taxon>
        <taxon>Oryza</taxon>
        <taxon>Oryza sativa</taxon>
    </lineage>
</organism>
<proteinExistence type="predicted"/>
<feature type="region of interest" description="Disordered" evidence="1">
    <location>
        <begin position="1"/>
        <end position="42"/>
    </location>
</feature>
<feature type="compositionally biased region" description="Gly residues" evidence="1">
    <location>
        <begin position="28"/>
        <end position="37"/>
    </location>
</feature>
<gene>
    <name evidence="2" type="primary">OSJNBa0075N02.135</name>
</gene>
<reference evidence="3" key="1">
    <citation type="journal article" date="2005" name="Nature">
        <title>The map-based sequence of the rice genome.</title>
        <authorList>
            <consortium name="International rice genome sequencing project (IRGSP)"/>
            <person name="Matsumoto T."/>
            <person name="Wu J."/>
            <person name="Kanamori H."/>
            <person name="Katayose Y."/>
            <person name="Fujisawa M."/>
            <person name="Namiki N."/>
            <person name="Mizuno H."/>
            <person name="Yamamoto K."/>
            <person name="Antonio B.A."/>
            <person name="Baba T."/>
            <person name="Sakata K."/>
            <person name="Nagamura Y."/>
            <person name="Aoki H."/>
            <person name="Arikawa K."/>
            <person name="Arita K."/>
            <person name="Bito T."/>
            <person name="Chiden Y."/>
            <person name="Fujitsuka N."/>
            <person name="Fukunaka R."/>
            <person name="Hamada M."/>
            <person name="Harada C."/>
            <person name="Hayashi A."/>
            <person name="Hijishita S."/>
            <person name="Honda M."/>
            <person name="Hosokawa S."/>
            <person name="Ichikawa Y."/>
            <person name="Idonuma A."/>
            <person name="Iijima M."/>
            <person name="Ikeda M."/>
            <person name="Ikeno M."/>
            <person name="Ito K."/>
            <person name="Ito S."/>
            <person name="Ito T."/>
            <person name="Ito Y."/>
            <person name="Ito Y."/>
            <person name="Iwabuchi A."/>
            <person name="Kamiya K."/>
            <person name="Karasawa W."/>
            <person name="Kurita K."/>
            <person name="Katagiri S."/>
            <person name="Kikuta A."/>
            <person name="Kobayashi H."/>
            <person name="Kobayashi N."/>
            <person name="Machita K."/>
            <person name="Maehara T."/>
            <person name="Masukawa M."/>
            <person name="Mizubayashi T."/>
            <person name="Mukai Y."/>
            <person name="Nagasaki H."/>
            <person name="Nagata Y."/>
            <person name="Naito S."/>
            <person name="Nakashima M."/>
            <person name="Nakama Y."/>
            <person name="Nakamichi Y."/>
            <person name="Nakamura M."/>
            <person name="Meguro A."/>
            <person name="Negishi M."/>
            <person name="Ohta I."/>
            <person name="Ohta T."/>
            <person name="Okamoto M."/>
            <person name="Ono N."/>
            <person name="Saji S."/>
            <person name="Sakaguchi M."/>
            <person name="Sakai K."/>
            <person name="Shibata M."/>
            <person name="Shimokawa T."/>
            <person name="Song J."/>
            <person name="Takazaki Y."/>
            <person name="Terasawa K."/>
            <person name="Tsugane M."/>
            <person name="Tsuji K."/>
            <person name="Ueda S."/>
            <person name="Waki K."/>
            <person name="Yamagata H."/>
            <person name="Yamamoto M."/>
            <person name="Yamamoto S."/>
            <person name="Yamane H."/>
            <person name="Yoshiki S."/>
            <person name="Yoshihara R."/>
            <person name="Yukawa K."/>
            <person name="Zhong H."/>
            <person name="Yano M."/>
            <person name="Yuan Q."/>
            <person name="Ouyang S."/>
            <person name="Liu J."/>
            <person name="Jones K.M."/>
            <person name="Gansberger K."/>
            <person name="Moffat K."/>
            <person name="Hill J."/>
            <person name="Bera J."/>
            <person name="Fadrosh D."/>
            <person name="Jin S."/>
            <person name="Johri S."/>
            <person name="Kim M."/>
            <person name="Overton L."/>
            <person name="Reardon M."/>
            <person name="Tsitrin T."/>
            <person name="Vuong H."/>
            <person name="Weaver B."/>
            <person name="Ciecko A."/>
            <person name="Tallon L."/>
            <person name="Jackson J."/>
            <person name="Pai G."/>
            <person name="Aken S.V."/>
            <person name="Utterback T."/>
            <person name="Reidmuller S."/>
            <person name="Feldblyum T."/>
            <person name="Hsiao J."/>
            <person name="Zismann V."/>
            <person name="Iobst S."/>
            <person name="de Vazeille A.R."/>
            <person name="Buell C.R."/>
            <person name="Ying K."/>
            <person name="Li Y."/>
            <person name="Lu T."/>
            <person name="Huang Y."/>
            <person name="Zhao Q."/>
            <person name="Feng Q."/>
            <person name="Zhang L."/>
            <person name="Zhu J."/>
            <person name="Weng Q."/>
            <person name="Mu J."/>
            <person name="Lu Y."/>
            <person name="Fan D."/>
            <person name="Liu Y."/>
            <person name="Guan J."/>
            <person name="Zhang Y."/>
            <person name="Yu S."/>
            <person name="Liu X."/>
            <person name="Zhang Y."/>
            <person name="Hong G."/>
            <person name="Han B."/>
            <person name="Choisne N."/>
            <person name="Demange N."/>
            <person name="Orjeda G."/>
            <person name="Samain S."/>
            <person name="Cattolico L."/>
            <person name="Pelletier E."/>
            <person name="Couloux A."/>
            <person name="Segurens B."/>
            <person name="Wincker P."/>
            <person name="D'Hont A."/>
            <person name="Scarpelli C."/>
            <person name="Weissenbach J."/>
            <person name="Salanoubat M."/>
            <person name="Quetier F."/>
            <person name="Yu Y."/>
            <person name="Kim H.R."/>
            <person name="Rambo T."/>
            <person name="Currie J."/>
            <person name="Collura K."/>
            <person name="Luo M."/>
            <person name="Yang T."/>
            <person name="Ammiraju J.S.S."/>
            <person name="Engler F."/>
            <person name="Soderlund C."/>
            <person name="Wing R.A."/>
            <person name="Palmer L.E."/>
            <person name="de la Bastide M."/>
            <person name="Spiegel L."/>
            <person name="Nascimento L."/>
            <person name="Zutavern T."/>
            <person name="O'Shaughnessy A."/>
            <person name="Dike S."/>
            <person name="Dedhia N."/>
            <person name="Preston R."/>
            <person name="Balija V."/>
            <person name="McCombie W.R."/>
            <person name="Chow T."/>
            <person name="Chen H."/>
            <person name="Chung M."/>
            <person name="Chen C."/>
            <person name="Shaw J."/>
            <person name="Wu H."/>
            <person name="Hsiao K."/>
            <person name="Chao Y."/>
            <person name="Chu M."/>
            <person name="Cheng C."/>
            <person name="Hour A."/>
            <person name="Lee P."/>
            <person name="Lin S."/>
            <person name="Lin Y."/>
            <person name="Liou J."/>
            <person name="Liu S."/>
            <person name="Hsing Y."/>
            <person name="Raghuvanshi S."/>
            <person name="Mohanty A."/>
            <person name="Bharti A.K."/>
            <person name="Gaur A."/>
            <person name="Gupta V."/>
            <person name="Kumar D."/>
            <person name="Ravi V."/>
            <person name="Vij S."/>
            <person name="Kapur A."/>
            <person name="Khurana P."/>
            <person name="Khurana P."/>
            <person name="Khurana J.P."/>
            <person name="Tyagi A.K."/>
            <person name="Gaikwad K."/>
            <person name="Singh A."/>
            <person name="Dalal V."/>
            <person name="Srivastava S."/>
            <person name="Dixit A."/>
            <person name="Pal A.K."/>
            <person name="Ghazi I.A."/>
            <person name="Yadav M."/>
            <person name="Pandit A."/>
            <person name="Bhargava A."/>
            <person name="Sureshbabu K."/>
            <person name="Batra K."/>
            <person name="Sharma T.R."/>
            <person name="Mohapatra T."/>
            <person name="Singh N.K."/>
            <person name="Messing J."/>
            <person name="Nelson A.B."/>
            <person name="Fuks G."/>
            <person name="Kavchok S."/>
            <person name="Keizer G."/>
            <person name="Linton E."/>
            <person name="Llaca V."/>
            <person name="Song R."/>
            <person name="Tanyolac B."/>
            <person name="Young S."/>
            <person name="Ho-Il K."/>
            <person name="Hahn J.H."/>
            <person name="Sangsakoo G."/>
            <person name="Vanavichit A."/>
            <person name="de Mattos Luiz.A.T."/>
            <person name="Zimmer P.D."/>
            <person name="Malone G."/>
            <person name="Dellagostin O."/>
            <person name="de Oliveira A.C."/>
            <person name="Bevan M."/>
            <person name="Bancroft I."/>
            <person name="Minx P."/>
            <person name="Cordum H."/>
            <person name="Wilson R."/>
            <person name="Cheng Z."/>
            <person name="Jin W."/>
            <person name="Jiang J."/>
            <person name="Leong S.A."/>
            <person name="Iwama H."/>
            <person name="Gojobori T."/>
            <person name="Itoh T."/>
            <person name="Niimura Y."/>
            <person name="Fujii Y."/>
            <person name="Habara T."/>
            <person name="Sakai H."/>
            <person name="Sato Y."/>
            <person name="Wilson G."/>
            <person name="Kumar K."/>
            <person name="McCouch S."/>
            <person name="Juretic N."/>
            <person name="Hoen D."/>
            <person name="Wright S."/>
            <person name="Bruskiewich R."/>
            <person name="Bureau T."/>
            <person name="Miyao A."/>
            <person name="Hirochika H."/>
            <person name="Nishikawa T."/>
            <person name="Kadowaki K."/>
            <person name="Sugiura M."/>
            <person name="Burr B."/>
            <person name="Sasaki T."/>
        </authorList>
    </citation>
    <scope>NUCLEOTIDE SEQUENCE [LARGE SCALE GENOMIC DNA]</scope>
    <source>
        <strain evidence="3">cv. Nipponbare</strain>
    </source>
</reference>
<sequence length="102" mass="10511">MSIELDQPVIGHRRQDGGSAPTFRPVSGGVGAGGGAGPTWSQATMSLPVEAKDSGMIRAMWAPDGGVGANGACGIPLDYKRRTSPTEKGDDSQRTGARRKNS</sequence>
<name>Q84NS4_ORYSJ</name>
<reference evidence="3" key="2">
    <citation type="journal article" date="2008" name="Nucleic Acids Res.">
        <title>The rice annotation project database (RAP-DB): 2008 update.</title>
        <authorList>
            <consortium name="The rice annotation project (RAP)"/>
        </authorList>
    </citation>
    <scope>GENOME REANNOTATION</scope>
    <source>
        <strain evidence="3">cv. Nipponbare</strain>
    </source>
</reference>
<feature type="compositionally biased region" description="Basic and acidic residues" evidence="1">
    <location>
        <begin position="78"/>
        <end position="93"/>
    </location>
</feature>
<accession>Q84NS4</accession>
<protein>
    <submittedName>
        <fullName evidence="2">Uncharacterized protein</fullName>
    </submittedName>
</protein>
<dbReference type="EMBL" id="AP005752">
    <property type="protein sequence ID" value="BAC65409.1"/>
    <property type="molecule type" value="Genomic_DNA"/>
</dbReference>
<feature type="region of interest" description="Disordered" evidence="1">
    <location>
        <begin position="77"/>
        <end position="102"/>
    </location>
</feature>
<evidence type="ECO:0000313" key="3">
    <source>
        <dbReference type="Proteomes" id="UP000000763"/>
    </source>
</evidence>
<evidence type="ECO:0000313" key="2">
    <source>
        <dbReference type="EMBL" id="BAC65409.1"/>
    </source>
</evidence>
<dbReference type="AlphaFoldDB" id="Q84NS4"/>